<dbReference type="EC" id="2.1.1.193" evidence="3"/>
<evidence type="ECO:0000256" key="3">
    <source>
        <dbReference type="ARBA" id="ARBA00012328"/>
    </source>
</evidence>
<comment type="similarity">
    <text evidence="2">Belongs to the RNA methyltransferase RsmE family.</text>
</comment>
<dbReference type="GO" id="GO:0032259">
    <property type="term" value="P:methylation"/>
    <property type="evidence" value="ECO:0007669"/>
    <property type="project" value="UniProtKB-KW"/>
</dbReference>
<comment type="caution">
    <text evidence="16">The sequence shown here is derived from an EMBL/GenBank/DDBJ whole genome shotgun (WGS) entry which is preliminary data.</text>
</comment>
<organism evidence="16 17">
    <name type="scientific">Gordoniibacillus kamchatkensis</name>
    <dbReference type="NCBI Taxonomy" id="1590651"/>
    <lineage>
        <taxon>Bacteria</taxon>
        <taxon>Bacillati</taxon>
        <taxon>Bacillota</taxon>
        <taxon>Bacilli</taxon>
        <taxon>Bacillales</taxon>
        <taxon>Paenibacillaceae</taxon>
        <taxon>Gordoniibacillus</taxon>
    </lineage>
</organism>
<comment type="subcellular location">
    <subcellularLocation>
        <location evidence="1">Cytoplasm</location>
    </subcellularLocation>
</comment>
<name>A0ABR5ABD2_9BACL</name>
<dbReference type="GO" id="GO:0008168">
    <property type="term" value="F:methyltransferase activity"/>
    <property type="evidence" value="ECO:0007669"/>
    <property type="project" value="UniProtKB-KW"/>
</dbReference>
<dbReference type="NCBIfam" id="TIGR00046">
    <property type="entry name" value="RsmE family RNA methyltransferase"/>
    <property type="match status" value="2"/>
</dbReference>
<dbReference type="CDD" id="cd18084">
    <property type="entry name" value="RsmE-like"/>
    <property type="match status" value="1"/>
</dbReference>
<evidence type="ECO:0000256" key="8">
    <source>
        <dbReference type="ARBA" id="ARBA00022679"/>
    </source>
</evidence>
<keyword evidence="5" id="KW-0963">Cytoplasm</keyword>
<evidence type="ECO:0000256" key="11">
    <source>
        <dbReference type="ARBA" id="ARBA00033196"/>
    </source>
</evidence>
<dbReference type="InterPro" id="IPR046887">
    <property type="entry name" value="RsmE_PUA-like"/>
</dbReference>
<feature type="region of interest" description="Disordered" evidence="13">
    <location>
        <begin position="200"/>
        <end position="223"/>
    </location>
</feature>
<feature type="domain" description="Ribosomal RNA small subunit methyltransferase E methyltransferase" evidence="14">
    <location>
        <begin position="74"/>
        <end position="178"/>
    </location>
</feature>
<evidence type="ECO:0000256" key="12">
    <source>
        <dbReference type="ARBA" id="ARBA00047944"/>
    </source>
</evidence>
<dbReference type="InterPro" id="IPR006700">
    <property type="entry name" value="RsmE"/>
</dbReference>
<dbReference type="InterPro" id="IPR029028">
    <property type="entry name" value="Alpha/beta_knot_MTases"/>
</dbReference>
<dbReference type="Pfam" id="PF04452">
    <property type="entry name" value="Methyltrans_RNA"/>
    <property type="match status" value="2"/>
</dbReference>
<keyword evidence="8" id="KW-0808">Transferase</keyword>
<sequence>MQRYFVASEQWVGSDVTIAGDDAHHLLRVMRAEVGDVVIASDGQGREAKVELVALDKSAARGTVREWLPLEAEPAVDVWIGQSLPKGDKMETVIQKGTELGAARFVPFLSERTVVQYDAKKEAKRAERWHKIAKEAAEQAHRNRIPAVDGVRTWKELLQLVREADAAWLCYEKEGGYGLKDALQAWKAEAAAAASRGGAAKAATGGGDAPEAASGGSGSGVSAAVPNASARGAAGPSEAGAKPKLLLLVGPEGGFSEKEALEAEAAGCRPVGLGKRILRTETAAMVGLACILYETGEMGGS</sequence>
<dbReference type="InterPro" id="IPR029026">
    <property type="entry name" value="tRNA_m1G_MTases_N"/>
</dbReference>
<dbReference type="SUPFAM" id="SSF75217">
    <property type="entry name" value="alpha/beta knot"/>
    <property type="match status" value="2"/>
</dbReference>
<proteinExistence type="inferred from homology"/>
<dbReference type="InterPro" id="IPR046886">
    <property type="entry name" value="RsmE_MTase_dom"/>
</dbReference>
<comment type="catalytic activity">
    <reaction evidence="12">
        <text>uridine(1498) in 16S rRNA + S-adenosyl-L-methionine = N(3)-methyluridine(1498) in 16S rRNA + S-adenosyl-L-homocysteine + H(+)</text>
        <dbReference type="Rhea" id="RHEA:42920"/>
        <dbReference type="Rhea" id="RHEA-COMP:10283"/>
        <dbReference type="Rhea" id="RHEA-COMP:10284"/>
        <dbReference type="ChEBI" id="CHEBI:15378"/>
        <dbReference type="ChEBI" id="CHEBI:57856"/>
        <dbReference type="ChEBI" id="CHEBI:59789"/>
        <dbReference type="ChEBI" id="CHEBI:65315"/>
        <dbReference type="ChEBI" id="CHEBI:74502"/>
        <dbReference type="EC" id="2.1.1.193"/>
    </reaction>
</comment>
<keyword evidence="9" id="KW-0949">S-adenosyl-L-methionine</keyword>
<dbReference type="EMBL" id="JXAK01000067">
    <property type="protein sequence ID" value="KIL38286.1"/>
    <property type="molecule type" value="Genomic_DNA"/>
</dbReference>
<dbReference type="InterPro" id="IPR015947">
    <property type="entry name" value="PUA-like_sf"/>
</dbReference>
<dbReference type="RefSeq" id="WP_041051520.1">
    <property type="nucleotide sequence ID" value="NZ_JXAK01000067.1"/>
</dbReference>
<evidence type="ECO:0000256" key="6">
    <source>
        <dbReference type="ARBA" id="ARBA00022552"/>
    </source>
</evidence>
<evidence type="ECO:0000313" key="17">
    <source>
        <dbReference type="Proteomes" id="UP000031967"/>
    </source>
</evidence>
<evidence type="ECO:0000256" key="2">
    <source>
        <dbReference type="ARBA" id="ARBA00005528"/>
    </source>
</evidence>
<dbReference type="PANTHER" id="PTHR30027:SF3">
    <property type="entry name" value="16S RRNA (URACIL(1498)-N(3))-METHYLTRANSFERASE"/>
    <property type="match status" value="1"/>
</dbReference>
<dbReference type="Pfam" id="PF20260">
    <property type="entry name" value="PUA_4"/>
    <property type="match status" value="1"/>
</dbReference>
<evidence type="ECO:0000256" key="1">
    <source>
        <dbReference type="ARBA" id="ARBA00004496"/>
    </source>
</evidence>
<dbReference type="Proteomes" id="UP000031967">
    <property type="component" value="Unassembled WGS sequence"/>
</dbReference>
<evidence type="ECO:0000313" key="16">
    <source>
        <dbReference type="EMBL" id="KIL38286.1"/>
    </source>
</evidence>
<gene>
    <name evidence="16" type="ORF">SD70_27350</name>
</gene>
<evidence type="ECO:0000256" key="9">
    <source>
        <dbReference type="ARBA" id="ARBA00022691"/>
    </source>
</evidence>
<reference evidence="16 17" key="1">
    <citation type="submission" date="2014-12" db="EMBL/GenBank/DDBJ databases">
        <title>Draft genome sequence of Paenibacillus kamchatkensis strain B-2647.</title>
        <authorList>
            <person name="Karlyshev A.V."/>
            <person name="Kudryashova E.B."/>
        </authorList>
    </citation>
    <scope>NUCLEOTIDE SEQUENCE [LARGE SCALE GENOMIC DNA]</scope>
    <source>
        <strain evidence="16 17">VKM B-2647</strain>
    </source>
</reference>
<evidence type="ECO:0000256" key="7">
    <source>
        <dbReference type="ARBA" id="ARBA00022603"/>
    </source>
</evidence>
<comment type="function">
    <text evidence="10">Specifically methylates the N3 position of the uracil ring of uridine 1498 (m3U1498) in 16S rRNA. Acts on the fully assembled 30S ribosomal subunit.</text>
</comment>
<evidence type="ECO:0000256" key="5">
    <source>
        <dbReference type="ARBA" id="ARBA00022490"/>
    </source>
</evidence>
<keyword evidence="7 16" id="KW-0489">Methyltransferase</keyword>
<protein>
    <recommendedName>
        <fullName evidence="4">Ribosomal RNA small subunit methyltransferase E</fullName>
        <ecNumber evidence="3">2.1.1.193</ecNumber>
    </recommendedName>
    <alternativeName>
        <fullName evidence="11">16S rRNA m3U1498 methyltransferase</fullName>
    </alternativeName>
</protein>
<keyword evidence="6" id="KW-0698">rRNA processing</keyword>
<evidence type="ECO:0000256" key="13">
    <source>
        <dbReference type="SAM" id="MobiDB-lite"/>
    </source>
</evidence>
<dbReference type="Gene3D" id="3.40.1280.10">
    <property type="match status" value="1"/>
</dbReference>
<evidence type="ECO:0000256" key="10">
    <source>
        <dbReference type="ARBA" id="ARBA00025699"/>
    </source>
</evidence>
<keyword evidence="17" id="KW-1185">Reference proteome</keyword>
<evidence type="ECO:0000259" key="15">
    <source>
        <dbReference type="Pfam" id="PF20260"/>
    </source>
</evidence>
<evidence type="ECO:0000256" key="4">
    <source>
        <dbReference type="ARBA" id="ARBA00013673"/>
    </source>
</evidence>
<feature type="domain" description="Ribosomal RNA small subunit methyltransferase E PUA-like" evidence="15">
    <location>
        <begin position="19"/>
        <end position="60"/>
    </location>
</feature>
<evidence type="ECO:0000259" key="14">
    <source>
        <dbReference type="Pfam" id="PF04452"/>
    </source>
</evidence>
<feature type="domain" description="Ribosomal RNA small subunit methyltransferase E methyltransferase" evidence="14">
    <location>
        <begin position="241"/>
        <end position="291"/>
    </location>
</feature>
<dbReference type="PANTHER" id="PTHR30027">
    <property type="entry name" value="RIBOSOMAL RNA SMALL SUBUNIT METHYLTRANSFERASE E"/>
    <property type="match status" value="1"/>
</dbReference>
<accession>A0ABR5ABD2</accession>
<dbReference type="SUPFAM" id="SSF88697">
    <property type="entry name" value="PUA domain-like"/>
    <property type="match status" value="1"/>
</dbReference>